<dbReference type="GO" id="GO:0008876">
    <property type="term" value="F:quinoprotein glucose dehydrogenase activity"/>
    <property type="evidence" value="ECO:0007669"/>
    <property type="project" value="UniProtKB-EC"/>
</dbReference>
<sequence length="646" mass="69643">MQKNVAICALTLALAGCSKPTINFSGPIADWPAVGQNNSGQRYSALNQIDRDNVAQLKPAWTYHLKDYSSGGESHGATALQLTPLVVNGAMYVCTPYNRVISLDPENGTENWVHDPQVDLTGVYTPACRGVSYWQGDGAEQCDRRIYVGTLDARLIALDADTGKPCTNFGEQGAVDLTTGLGKVNTAEYYLTSPPLVLGDKVITGAFVQDGQRVDAPSGAIRAFDAVSGELLWAWDPVPPTRTPVTADDIKAGKTLTPGTPNAWGLLSGDEARNLVFVPTGNPSPDHYAGTARSDLDYYGSSVVALNADTGKVVWNFQTVHHDIWDYDLAAQPVSFSFRGEIPAVIAATKMGHVFFLHRETGKPLLPIEERPVPQTDIPGEFTAPTQPFPIKPEPLHPATLTEDEIWGITPADKKYCRELFNSLRYEGIFTPPSFEGTLAYPGLGGGINWGSVSVDPVKQRMVVNLQVAPFTMKVVPQDEVTDVSGSDLVGLAPQRGTPYAVTRGVFATEYPDMKPCVEPPWGKLVSIDLNTGDILWQRELGNLNKLAPLGLGKFFPWGTPNTGGSIQTAGGLIFIGATLDHYFRAFDSDTGELLWEQELPYAAHATSMTYRLHKDSKQYVVIAAGGHGPLGSAPGDALIAFALED</sequence>
<dbReference type="InterPro" id="IPR002372">
    <property type="entry name" value="PQQ_rpt_dom"/>
</dbReference>
<dbReference type="SUPFAM" id="SSF50998">
    <property type="entry name" value="Quinoprotein alcohol dehydrogenase-like"/>
    <property type="match status" value="1"/>
</dbReference>
<dbReference type="Gene3D" id="2.140.10.10">
    <property type="entry name" value="Quinoprotein alcohol dehydrogenase-like superfamily"/>
    <property type="match status" value="2"/>
</dbReference>
<evidence type="ECO:0000313" key="5">
    <source>
        <dbReference type="EMBL" id="MBB3048574.1"/>
    </source>
</evidence>
<organism evidence="5 6">
    <name type="scientific">Litorivivens lipolytica</name>
    <dbReference type="NCBI Taxonomy" id="1524264"/>
    <lineage>
        <taxon>Bacteria</taxon>
        <taxon>Pseudomonadati</taxon>
        <taxon>Pseudomonadota</taxon>
        <taxon>Gammaproteobacteria</taxon>
        <taxon>Litorivivens</taxon>
    </lineage>
</organism>
<dbReference type="Pfam" id="PF01011">
    <property type="entry name" value="PQQ"/>
    <property type="match status" value="1"/>
</dbReference>
<proteinExistence type="inferred from homology"/>
<dbReference type="RefSeq" id="WP_183411355.1">
    <property type="nucleotide sequence ID" value="NZ_JACHWY010000003.1"/>
</dbReference>
<keyword evidence="6" id="KW-1185">Reference proteome</keyword>
<evidence type="ECO:0000256" key="3">
    <source>
        <dbReference type="ARBA" id="ARBA00023002"/>
    </source>
</evidence>
<dbReference type="Proteomes" id="UP000537130">
    <property type="component" value="Unassembled WGS sequence"/>
</dbReference>
<protein>
    <submittedName>
        <fullName evidence="5">Quinoprotein glucose dehydrogenase</fullName>
        <ecNumber evidence="5">1.1.5.2</ecNumber>
    </submittedName>
</protein>
<evidence type="ECO:0000256" key="1">
    <source>
        <dbReference type="ARBA" id="ARBA00001931"/>
    </source>
</evidence>
<keyword evidence="3 5" id="KW-0560">Oxidoreductase</keyword>
<evidence type="ECO:0000313" key="6">
    <source>
        <dbReference type="Proteomes" id="UP000537130"/>
    </source>
</evidence>
<dbReference type="EC" id="1.1.5.2" evidence="5"/>
<dbReference type="PANTHER" id="PTHR32303:SF4">
    <property type="entry name" value="QUINOPROTEIN GLUCOSE DEHYDROGENASE"/>
    <property type="match status" value="1"/>
</dbReference>
<dbReference type="SMART" id="SM00564">
    <property type="entry name" value="PQQ"/>
    <property type="match status" value="6"/>
</dbReference>
<feature type="domain" description="Pyrrolo-quinoline quinone repeat" evidence="4">
    <location>
        <begin position="31"/>
        <end position="621"/>
    </location>
</feature>
<comment type="similarity">
    <text evidence="2">Belongs to the bacterial PQQ dehydrogenase family.</text>
</comment>
<dbReference type="EMBL" id="JACHWY010000003">
    <property type="protein sequence ID" value="MBB3048574.1"/>
    <property type="molecule type" value="Genomic_DNA"/>
</dbReference>
<dbReference type="CDD" id="cd10280">
    <property type="entry name" value="PQQ_mGDH"/>
    <property type="match status" value="1"/>
</dbReference>
<gene>
    <name evidence="5" type="ORF">FHR99_002848</name>
</gene>
<dbReference type="AlphaFoldDB" id="A0A7W4Z6J3"/>
<dbReference type="PANTHER" id="PTHR32303">
    <property type="entry name" value="QUINOPROTEIN ALCOHOL DEHYDROGENASE (CYTOCHROME C)"/>
    <property type="match status" value="1"/>
</dbReference>
<evidence type="ECO:0000256" key="2">
    <source>
        <dbReference type="ARBA" id="ARBA00008156"/>
    </source>
</evidence>
<dbReference type="GO" id="GO:0048038">
    <property type="term" value="F:quinone binding"/>
    <property type="evidence" value="ECO:0007669"/>
    <property type="project" value="InterPro"/>
</dbReference>
<dbReference type="InterPro" id="IPR017511">
    <property type="entry name" value="PQQ_mDH"/>
</dbReference>
<name>A0A7W4Z6J3_9GAMM</name>
<reference evidence="5 6" key="1">
    <citation type="submission" date="2020-08" db="EMBL/GenBank/DDBJ databases">
        <title>Genomic Encyclopedia of Type Strains, Phase III (KMG-III): the genomes of soil and plant-associated and newly described type strains.</title>
        <authorList>
            <person name="Whitman W."/>
        </authorList>
    </citation>
    <scope>NUCLEOTIDE SEQUENCE [LARGE SCALE GENOMIC DNA]</scope>
    <source>
        <strain evidence="5 6">CECT 8654</strain>
    </source>
</reference>
<dbReference type="GO" id="GO:0016020">
    <property type="term" value="C:membrane"/>
    <property type="evidence" value="ECO:0007669"/>
    <property type="project" value="InterPro"/>
</dbReference>
<dbReference type="PROSITE" id="PS51257">
    <property type="entry name" value="PROKAR_LIPOPROTEIN"/>
    <property type="match status" value="1"/>
</dbReference>
<evidence type="ECO:0000259" key="4">
    <source>
        <dbReference type="Pfam" id="PF01011"/>
    </source>
</evidence>
<comment type="cofactor">
    <cofactor evidence="1">
        <name>pyrroloquinoline quinone</name>
        <dbReference type="ChEBI" id="CHEBI:58442"/>
    </cofactor>
</comment>
<dbReference type="InterPro" id="IPR018391">
    <property type="entry name" value="PQQ_b-propeller_rpt"/>
</dbReference>
<comment type="caution">
    <text evidence="5">The sequence shown here is derived from an EMBL/GenBank/DDBJ whole genome shotgun (WGS) entry which is preliminary data.</text>
</comment>
<dbReference type="InterPro" id="IPR011047">
    <property type="entry name" value="Quinoprotein_ADH-like_sf"/>
</dbReference>
<accession>A0A7W4Z6J3</accession>